<dbReference type="InterPro" id="IPR007074">
    <property type="entry name" value="LicD/FKTN/FKRP_NTP_transf"/>
</dbReference>
<evidence type="ECO:0000313" key="2">
    <source>
        <dbReference type="EMBL" id="AEH57479.1"/>
    </source>
</evidence>
<keyword evidence="3" id="KW-0808">Transferase</keyword>
<dbReference type="EMBL" id="BR001005">
    <property type="protein sequence ID" value="FAA00930.1"/>
    <property type="molecule type" value="Genomic_DNA"/>
</dbReference>
<sequence length="270" mass="31666">MSEQFDIRELQETLLDAVKEFKKICDEENITFFLRGGSVMGAVKYGGFIPWDDDMDIAVPRKDYVRLIEIFNNREIAGKYKVLNSKYQPELHCYFPRLFLLESEREKLGLPSNTHLGLHLIDILPLDGAPNNKVSRNIYFCNVYILRFLASLGTTYTEGHVDMHTAKQKLLINTAKCLQLHKLFPQQKVYAMLDKLYTRYDWEKQQYAGTITASLFKKEVMPTEIWGEGILHQFETEEYLIPAQYDQYLKRMYGENYLTEEPANKKSHHE</sequence>
<organism evidence="2">
    <name type="scientific">Streptococcus suis</name>
    <dbReference type="NCBI Taxonomy" id="1307"/>
    <lineage>
        <taxon>Bacteria</taxon>
        <taxon>Bacillati</taxon>
        <taxon>Bacillota</taxon>
        <taxon>Bacilli</taxon>
        <taxon>Lactobacillales</taxon>
        <taxon>Streptococcaceae</taxon>
        <taxon>Streptococcus</taxon>
    </lineage>
</organism>
<proteinExistence type="predicted"/>
<protein>
    <submittedName>
        <fullName evidence="2">Cps8I</fullName>
    </submittedName>
    <submittedName>
        <fullName evidence="3">LicD-family phosphotransferase</fullName>
    </submittedName>
</protein>
<evidence type="ECO:0000313" key="3">
    <source>
        <dbReference type="EMBL" id="FAA00930.1"/>
    </source>
</evidence>
<dbReference type="Pfam" id="PF04991">
    <property type="entry name" value="LicD"/>
    <property type="match status" value="1"/>
</dbReference>
<dbReference type="GO" id="GO:0016740">
    <property type="term" value="F:transferase activity"/>
    <property type="evidence" value="ECO:0007669"/>
    <property type="project" value="UniProtKB-KW"/>
</dbReference>
<dbReference type="GO" id="GO:0009100">
    <property type="term" value="P:glycoprotein metabolic process"/>
    <property type="evidence" value="ECO:0007669"/>
    <property type="project" value="UniProtKB-ARBA"/>
</dbReference>
<dbReference type="AlphaFoldDB" id="G8DTX8"/>
<reference evidence="2" key="1">
    <citation type="journal article" date="2011" name="FEMS Microbiol. Lett.">
        <title>Genetic analysis of the capsular polysaccharide synthesis locus in 15 Streptococcus suis serotypes.</title>
        <authorList>
            <person name="Wang K."/>
            <person name="Fan W."/>
            <person name="Cai L."/>
            <person name="Huang B."/>
            <person name="Lu C."/>
        </authorList>
    </citation>
    <scope>NUCLEOTIDE SEQUENCE</scope>
    <source>
        <strain evidence="2">14636</strain>
    </source>
</reference>
<gene>
    <name evidence="2" type="primary">cps8I</name>
</gene>
<dbReference type="InterPro" id="IPR052942">
    <property type="entry name" value="LPS_cholinephosphotransferase"/>
</dbReference>
<reference evidence="3" key="2">
    <citation type="journal article" date="2013" name="Appl. Environ. Microbiol.">
        <title>Genetic analysis of capsular polysaccharide synthesis gene clusters from all serotypes of Streptococcus suis: potential mechanisms for generation of capsular variation.</title>
        <authorList>
            <person name="Okura M."/>
            <person name="Takamatsu D."/>
            <person name="Maruyama F."/>
            <person name="Nozawa T."/>
            <person name="Nakagawa I."/>
            <person name="Osaki M."/>
            <person name="Sekizaki T."/>
            <person name="Gottschalk M."/>
            <person name="Kumagai Y."/>
            <person name="Hamada S."/>
        </authorList>
    </citation>
    <scope>NUCLEOTIDE SEQUENCE</scope>
    <source>
        <strain evidence="3">14636</strain>
    </source>
</reference>
<dbReference type="PANTHER" id="PTHR43404:SF2">
    <property type="entry name" value="LIPOPOLYSACCHARIDE CHOLINEPHOSPHOTRANSFERASE LICD"/>
    <property type="match status" value="1"/>
</dbReference>
<dbReference type="EMBL" id="JF273650">
    <property type="protein sequence ID" value="AEH57479.1"/>
    <property type="molecule type" value="Genomic_DNA"/>
</dbReference>
<evidence type="ECO:0000259" key="1">
    <source>
        <dbReference type="Pfam" id="PF04991"/>
    </source>
</evidence>
<dbReference type="PANTHER" id="PTHR43404">
    <property type="entry name" value="LIPOPOLYSACCHARIDE CHOLINEPHOSPHOTRANSFERASE LICD"/>
    <property type="match status" value="1"/>
</dbReference>
<feature type="domain" description="LicD/FKTN/FKRP nucleotidyltransferase" evidence="1">
    <location>
        <begin position="25"/>
        <end position="254"/>
    </location>
</feature>
<name>G8DTX8_STRSU</name>
<accession>G8DTX8</accession>